<keyword evidence="2" id="KW-0812">Transmembrane</keyword>
<feature type="non-terminal residue" evidence="3">
    <location>
        <position position="1"/>
    </location>
</feature>
<sequence length="501" mass="56719">GGRVARDCLVHEVRRRSPGRRRRRWRRRRYCRRRRRRCSSGDRRRRWRRRSVRLVRFSSLLPAATVPLPLLLSGAAAGRRDVAGRRRRGPLPREPLAVRAVAPLAPHARRVVVVGQRAREEGLEVLGRRRRRPARRLGPLRALPRLAEPDGTVGVEEHADRRPALRPVAAQLRPRVRELAERRRPRRPWITTPGRRRPGRPAHGAGGPHGRRPLRVRRLRRPRSVPRRAPAPGRRLPRPLPRRLVSGRRRLPLLLLLLLGPLLLLLRLLCRPLLLRLRRLLLLLCRPLLLLGLHRRRGPGVHLRRREQRRRCIVGRGRGGGLGSVARRRRLPVLRLLLLLRCGVGVARMRGARCVVARGTVAARRRGAGGRLLLLRLLGRGVVGGPSGVDVLVRRRRRRRRRRCGCRLLQLLQRGGRGGARLLLCRGAWAQVWGQRRPAGTARAASSPRHYSRAAAVAAESRCCSRAPLLQPSAAVAACCGREFCGEATSALDASRWGNLQ</sequence>
<feature type="compositionally biased region" description="Basic residues" evidence="1">
    <location>
        <begin position="209"/>
        <end position="226"/>
    </location>
</feature>
<protein>
    <submittedName>
        <fullName evidence="3">Uncharacterized protein</fullName>
    </submittedName>
</protein>
<feature type="transmembrane region" description="Helical" evidence="2">
    <location>
        <begin position="251"/>
        <end position="270"/>
    </location>
</feature>
<dbReference type="EMBL" id="CAKKNE010000003">
    <property type="protein sequence ID" value="CAH0370688.1"/>
    <property type="molecule type" value="Genomic_DNA"/>
</dbReference>
<accession>A0A8J2SDI4</accession>
<feature type="region of interest" description="Disordered" evidence="1">
    <location>
        <begin position="183"/>
        <end position="240"/>
    </location>
</feature>
<organism evidence="3 4">
    <name type="scientific">Pelagomonas calceolata</name>
    <dbReference type="NCBI Taxonomy" id="35677"/>
    <lineage>
        <taxon>Eukaryota</taxon>
        <taxon>Sar</taxon>
        <taxon>Stramenopiles</taxon>
        <taxon>Ochrophyta</taxon>
        <taxon>Pelagophyceae</taxon>
        <taxon>Pelagomonadales</taxon>
        <taxon>Pelagomonadaceae</taxon>
        <taxon>Pelagomonas</taxon>
    </lineage>
</organism>
<keyword evidence="2" id="KW-0472">Membrane</keyword>
<evidence type="ECO:0000313" key="4">
    <source>
        <dbReference type="Proteomes" id="UP000789595"/>
    </source>
</evidence>
<proteinExistence type="predicted"/>
<keyword evidence="4" id="KW-1185">Reference proteome</keyword>
<dbReference type="AlphaFoldDB" id="A0A8J2SDI4"/>
<comment type="caution">
    <text evidence="3">The sequence shown here is derived from an EMBL/GenBank/DDBJ whole genome shotgun (WGS) entry which is preliminary data.</text>
</comment>
<name>A0A8J2SDI4_9STRA</name>
<dbReference type="Proteomes" id="UP000789595">
    <property type="component" value="Unassembled WGS sequence"/>
</dbReference>
<gene>
    <name evidence="3" type="ORF">PECAL_3P05880</name>
</gene>
<evidence type="ECO:0000256" key="1">
    <source>
        <dbReference type="SAM" id="MobiDB-lite"/>
    </source>
</evidence>
<evidence type="ECO:0000313" key="3">
    <source>
        <dbReference type="EMBL" id="CAH0370688.1"/>
    </source>
</evidence>
<reference evidence="3" key="1">
    <citation type="submission" date="2021-11" db="EMBL/GenBank/DDBJ databases">
        <authorList>
            <consortium name="Genoscope - CEA"/>
            <person name="William W."/>
        </authorList>
    </citation>
    <scope>NUCLEOTIDE SEQUENCE</scope>
</reference>
<keyword evidence="2" id="KW-1133">Transmembrane helix</keyword>
<evidence type="ECO:0000256" key="2">
    <source>
        <dbReference type="SAM" id="Phobius"/>
    </source>
</evidence>